<proteinExistence type="inferred from homology"/>
<evidence type="ECO:0000256" key="6">
    <source>
        <dbReference type="PROSITE-ProRule" id="PRU01362"/>
    </source>
</evidence>
<reference evidence="8" key="2">
    <citation type="submission" date="2020-06" db="EMBL/GenBank/DDBJ databases">
        <title>Whole Genome Sequence of Bradyrhizobium sp. Strain 323S2.</title>
        <authorList>
            <person name="Bromfield E.S.P."/>
        </authorList>
    </citation>
    <scope>NUCLEOTIDE SEQUENCE [LARGE SCALE GENOMIC DNA]</scope>
    <source>
        <strain evidence="8">323S2</strain>
    </source>
</reference>
<comment type="caution">
    <text evidence="6">Lacks conserved residue(s) required for the propagation of feature annotation.</text>
</comment>
<dbReference type="PROSITE" id="PS52018">
    <property type="entry name" value="DART"/>
    <property type="match status" value="1"/>
</dbReference>
<keyword evidence="4" id="KW-0548">Nucleotidyltransferase</keyword>
<dbReference type="EMBL" id="JACBFH010000001">
    <property type="protein sequence ID" value="NYY87068.1"/>
    <property type="molecule type" value="Genomic_DNA"/>
</dbReference>
<evidence type="ECO:0000256" key="5">
    <source>
        <dbReference type="ARBA" id="ARBA00023125"/>
    </source>
</evidence>
<dbReference type="EMBL" id="CP088280">
    <property type="protein sequence ID" value="UGX99065.1"/>
    <property type="molecule type" value="Genomic_DNA"/>
</dbReference>
<keyword evidence="3" id="KW-0808">Transferase</keyword>
<reference evidence="9 10" key="1">
    <citation type="journal article" date="2017" name="Syst. Appl. Microbiol.">
        <title>Soybeans inoculated with root zone soils of Canadian native legumes harbour diverse and novel Bradyrhizobium spp. that possess agricultural potential.</title>
        <authorList>
            <person name="Bromfield E.S.P."/>
            <person name="Cloutier S."/>
            <person name="Tambong J.T."/>
            <person name="Tran Thi T.V."/>
        </authorList>
    </citation>
    <scope>NUCLEOTIDE SEQUENCE [LARGE SCALE GENOMIC DNA]</scope>
    <source>
        <strain evidence="9 10">323S2</strain>
    </source>
</reference>
<dbReference type="GO" id="GO:0016757">
    <property type="term" value="F:glycosyltransferase activity"/>
    <property type="evidence" value="ECO:0007669"/>
    <property type="project" value="UniProtKB-KW"/>
</dbReference>
<dbReference type="InterPro" id="IPR029494">
    <property type="entry name" value="DarT"/>
</dbReference>
<accession>A0A7Z0Q3F4</accession>
<keyword evidence="1 6" id="KW-1277">Toxin-antitoxin system</keyword>
<dbReference type="AlphaFoldDB" id="A0A7Z0Q3F4"/>
<evidence type="ECO:0000256" key="3">
    <source>
        <dbReference type="ARBA" id="ARBA00022679"/>
    </source>
</evidence>
<evidence type="ECO:0000256" key="1">
    <source>
        <dbReference type="ARBA" id="ARBA00022649"/>
    </source>
</evidence>
<dbReference type="GO" id="GO:0003677">
    <property type="term" value="F:DNA binding"/>
    <property type="evidence" value="ECO:0007669"/>
    <property type="project" value="UniProtKB-UniRule"/>
</dbReference>
<sequence length="142" mass="16281">MFRIIHRDNIPWILDHGLHCKNSPTRDPNFVEIGNADLISKRHNHPVPSPPGGTLSDYVPFYFTPFSPMMYNIKTGWGGIRKRSNDEIVIMVSSLPRLVEQNVPFLFTDRHAYLVAAQFYSKLEHLDQIDELCGKVGDDGMR</sequence>
<dbReference type="Proteomes" id="UP000564836">
    <property type="component" value="Chromosome"/>
</dbReference>
<reference evidence="9 10" key="3">
    <citation type="journal article" date="2022" name="Int. J. Syst. Evol. Microbiol.">
        <title>Strains of Bradyrhizobium barranii sp. nov. associated with legumes native to Canada are symbionts of soybeans and belong to different subspecies (subsp. barranii subsp. nov. and subsp. apii subsp. nov.) and symbiovars (sv. glycinearum and sv. septentrionale).</title>
        <authorList>
            <person name="Bromfield E.S.P."/>
            <person name="Cloutier S."/>
            <person name="Wasai-Hara S."/>
            <person name="Minamisawa K."/>
        </authorList>
    </citation>
    <scope>NUCLEOTIDE SEQUENCE [LARGE SCALE GENOMIC DNA]</scope>
    <source>
        <strain evidence="9 10">323S2</strain>
    </source>
</reference>
<evidence type="ECO:0000259" key="7">
    <source>
        <dbReference type="PROSITE" id="PS52018"/>
    </source>
</evidence>
<evidence type="ECO:0000313" key="10">
    <source>
        <dbReference type="Proteomes" id="UP000564836"/>
    </source>
</evidence>
<dbReference type="Pfam" id="PF14487">
    <property type="entry name" value="DarT"/>
    <property type="match status" value="1"/>
</dbReference>
<dbReference type="RefSeq" id="WP_166353255.1">
    <property type="nucleotide sequence ID" value="NZ_CP088280.1"/>
</dbReference>
<keyword evidence="5 6" id="KW-0238">DNA-binding</keyword>
<organism evidence="8">
    <name type="scientific">Bradyrhizobium barranii subsp. barranii</name>
    <dbReference type="NCBI Taxonomy" id="2823807"/>
    <lineage>
        <taxon>Bacteria</taxon>
        <taxon>Pseudomonadati</taxon>
        <taxon>Pseudomonadota</taxon>
        <taxon>Alphaproteobacteria</taxon>
        <taxon>Hyphomicrobiales</taxon>
        <taxon>Nitrobacteraceae</taxon>
        <taxon>Bradyrhizobium</taxon>
        <taxon>Bradyrhizobium barranii</taxon>
    </lineage>
</organism>
<dbReference type="GO" id="GO:0016779">
    <property type="term" value="F:nucleotidyltransferase activity"/>
    <property type="evidence" value="ECO:0007669"/>
    <property type="project" value="UniProtKB-KW"/>
</dbReference>
<comment type="similarity">
    <text evidence="6">Belongs to the DarT ADP-ribosyltransferase family.</text>
</comment>
<evidence type="ECO:0000313" key="9">
    <source>
        <dbReference type="EMBL" id="UGX99065.1"/>
    </source>
</evidence>
<name>A0A7Z0Q3F4_9BRAD</name>
<feature type="domain" description="DarT" evidence="7">
    <location>
        <begin position="1"/>
        <end position="142"/>
    </location>
</feature>
<evidence type="ECO:0000313" key="8">
    <source>
        <dbReference type="EMBL" id="NYY87068.1"/>
    </source>
</evidence>
<protein>
    <submittedName>
        <fullName evidence="8">DUF4433 domain-containing protein</fullName>
    </submittedName>
</protein>
<keyword evidence="2" id="KW-0328">Glycosyltransferase</keyword>
<evidence type="ECO:0000256" key="4">
    <source>
        <dbReference type="ARBA" id="ARBA00022695"/>
    </source>
</evidence>
<evidence type="ECO:0000256" key="2">
    <source>
        <dbReference type="ARBA" id="ARBA00022676"/>
    </source>
</evidence>
<gene>
    <name evidence="9" type="ORF">G6321_00017190</name>
    <name evidence="8" type="ORF">G6321_01085</name>
</gene>